<gene>
    <name evidence="2" type="ORF">TSUD_205850</name>
</gene>
<feature type="region of interest" description="Disordered" evidence="1">
    <location>
        <begin position="62"/>
        <end position="87"/>
    </location>
</feature>
<dbReference type="AlphaFoldDB" id="A0A2Z6MTS8"/>
<keyword evidence="3" id="KW-1185">Reference proteome</keyword>
<protein>
    <submittedName>
        <fullName evidence="2">Uncharacterized protein</fullName>
    </submittedName>
</protein>
<proteinExistence type="predicted"/>
<organism evidence="2 3">
    <name type="scientific">Trifolium subterraneum</name>
    <name type="common">Subterranean clover</name>
    <dbReference type="NCBI Taxonomy" id="3900"/>
    <lineage>
        <taxon>Eukaryota</taxon>
        <taxon>Viridiplantae</taxon>
        <taxon>Streptophyta</taxon>
        <taxon>Embryophyta</taxon>
        <taxon>Tracheophyta</taxon>
        <taxon>Spermatophyta</taxon>
        <taxon>Magnoliopsida</taxon>
        <taxon>eudicotyledons</taxon>
        <taxon>Gunneridae</taxon>
        <taxon>Pentapetalae</taxon>
        <taxon>rosids</taxon>
        <taxon>fabids</taxon>
        <taxon>Fabales</taxon>
        <taxon>Fabaceae</taxon>
        <taxon>Papilionoideae</taxon>
        <taxon>50 kb inversion clade</taxon>
        <taxon>NPAAA clade</taxon>
        <taxon>Hologalegina</taxon>
        <taxon>IRL clade</taxon>
        <taxon>Trifolieae</taxon>
        <taxon>Trifolium</taxon>
    </lineage>
</organism>
<name>A0A2Z6MTS8_TRISU</name>
<reference evidence="3" key="1">
    <citation type="journal article" date="2017" name="Front. Plant Sci.">
        <title>Climate Clever Clovers: New Paradigm to Reduce the Environmental Footprint of Ruminants by Breeding Low Methanogenic Forages Utilizing Haplotype Variation.</title>
        <authorList>
            <person name="Kaur P."/>
            <person name="Appels R."/>
            <person name="Bayer P.E."/>
            <person name="Keeble-Gagnere G."/>
            <person name="Wang J."/>
            <person name="Hirakawa H."/>
            <person name="Shirasawa K."/>
            <person name="Vercoe P."/>
            <person name="Stefanova K."/>
            <person name="Durmic Z."/>
            <person name="Nichols P."/>
            <person name="Revell C."/>
            <person name="Isobe S.N."/>
            <person name="Edwards D."/>
            <person name="Erskine W."/>
        </authorList>
    </citation>
    <scope>NUCLEOTIDE SEQUENCE [LARGE SCALE GENOMIC DNA]</scope>
    <source>
        <strain evidence="3">cv. Daliak</strain>
    </source>
</reference>
<dbReference type="EMBL" id="DF973566">
    <property type="protein sequence ID" value="GAU34781.1"/>
    <property type="molecule type" value="Genomic_DNA"/>
</dbReference>
<evidence type="ECO:0000256" key="1">
    <source>
        <dbReference type="SAM" id="MobiDB-lite"/>
    </source>
</evidence>
<evidence type="ECO:0000313" key="2">
    <source>
        <dbReference type="EMBL" id="GAU34781.1"/>
    </source>
</evidence>
<evidence type="ECO:0000313" key="3">
    <source>
        <dbReference type="Proteomes" id="UP000242715"/>
    </source>
</evidence>
<sequence length="102" mass="11514">MAASTKSAMTKGINAATVEKIELYTSRPISDVAHCAKVASYRHSSHITFQLRVINMENMEIKMKESGGKKKRRGEGDSGEDEDIDKYFGLKDRKSSKKFKRK</sequence>
<dbReference type="Proteomes" id="UP000242715">
    <property type="component" value="Unassembled WGS sequence"/>
</dbReference>
<accession>A0A2Z6MTS8</accession>